<accession>A0A347VP45</accession>
<dbReference type="STRING" id="1548018.LS64_09755"/>
<gene>
    <name evidence="2" type="ORF">DCO61_12185</name>
    <name evidence="3" type="ORF">LS64_005240</name>
</gene>
<evidence type="ECO:0000313" key="2">
    <source>
        <dbReference type="EMBL" id="MWV70719.1"/>
    </source>
</evidence>
<protein>
    <submittedName>
        <fullName evidence="3">UDP-N-acetylmuramate--L-alanine ligase</fullName>
    </submittedName>
</protein>
<reference evidence="2 5" key="4">
    <citation type="submission" date="2019-12" db="EMBL/GenBank/DDBJ databases">
        <title>Multi-Generational Helicobacter saguini Isolates.</title>
        <authorList>
            <person name="Mannion A."/>
            <person name="Shen Z."/>
            <person name="Fox J.G."/>
        </authorList>
    </citation>
    <scope>NUCLEOTIDE SEQUENCE [LARGE SCALE GENOMIC DNA]</scope>
    <source>
        <strain evidence="2">16-048</strain>
        <strain evidence="5">16-048 (F4)</strain>
    </source>
</reference>
<dbReference type="InterPro" id="IPR036615">
    <property type="entry name" value="Mur_ligase_C_dom_sf"/>
</dbReference>
<dbReference type="InterPro" id="IPR050061">
    <property type="entry name" value="MurCDEF_pg_biosynth"/>
</dbReference>
<dbReference type="SUPFAM" id="SSF53623">
    <property type="entry name" value="MurD-like peptide ligases, catalytic domain"/>
    <property type="match status" value="1"/>
</dbReference>
<comment type="caution">
    <text evidence="3">The sequence shown here is derived from an EMBL/GenBank/DDBJ whole genome shotgun (WGS) entry which is preliminary data.</text>
</comment>
<reference evidence="3 4" key="2">
    <citation type="journal article" date="2016" name="Infect. Immun.">
        <title>Helicobacter saguini, a Novel Helicobacter Isolated from Cotton-Top Tamarins with Ulcerative Colitis, Has Proinflammatory Properties and Induces Typhlocolitis and Dysplasia in Gnotobiotic IL-10-/- Mice.</title>
        <authorList>
            <person name="Shen Z."/>
            <person name="Mannion A."/>
            <person name="Whary M.T."/>
            <person name="Muthupalani S."/>
            <person name="Sheh A."/>
            <person name="Feng Y."/>
            <person name="Gong G."/>
            <person name="Vandamme P."/>
            <person name="Holcombe H.R."/>
            <person name="Paster B.J."/>
            <person name="Fox J.G."/>
        </authorList>
    </citation>
    <scope>NUCLEOTIDE SEQUENCE [LARGE SCALE GENOMIC DNA]</scope>
    <source>
        <strain evidence="3 4">MIT 97-6194</strain>
    </source>
</reference>
<dbReference type="Proteomes" id="UP000029714">
    <property type="component" value="Unassembled WGS sequence"/>
</dbReference>
<dbReference type="Proteomes" id="UP000477070">
    <property type="component" value="Unassembled WGS sequence"/>
</dbReference>
<evidence type="ECO:0000313" key="5">
    <source>
        <dbReference type="Proteomes" id="UP000477070"/>
    </source>
</evidence>
<dbReference type="GO" id="GO:0016881">
    <property type="term" value="F:acid-amino acid ligase activity"/>
    <property type="evidence" value="ECO:0007669"/>
    <property type="project" value="InterPro"/>
</dbReference>
<dbReference type="OrthoDB" id="9804126at2"/>
<feature type="domain" description="Mur ligase N-terminal catalytic" evidence="1">
    <location>
        <begin position="7"/>
        <end position="104"/>
    </location>
</feature>
<organism evidence="3 4">
    <name type="scientific">Helicobacter saguini</name>
    <dbReference type="NCBI Taxonomy" id="1548018"/>
    <lineage>
        <taxon>Bacteria</taxon>
        <taxon>Pseudomonadati</taxon>
        <taxon>Campylobacterota</taxon>
        <taxon>Epsilonproteobacteria</taxon>
        <taxon>Campylobacterales</taxon>
        <taxon>Helicobacteraceae</taxon>
        <taxon>Helicobacter</taxon>
    </lineage>
</organism>
<dbReference type="InterPro" id="IPR000713">
    <property type="entry name" value="Mur_ligase_N"/>
</dbReference>
<dbReference type="PANTHER" id="PTHR43445:SF3">
    <property type="entry name" value="UDP-N-ACETYLMURAMATE--L-ALANINE LIGASE"/>
    <property type="match status" value="1"/>
</dbReference>
<evidence type="ECO:0000313" key="4">
    <source>
        <dbReference type="Proteomes" id="UP000029714"/>
    </source>
</evidence>
<evidence type="ECO:0000313" key="3">
    <source>
        <dbReference type="EMBL" id="TLD94569.1"/>
    </source>
</evidence>
<dbReference type="Gene3D" id="3.40.50.720">
    <property type="entry name" value="NAD(P)-binding Rossmann-like Domain"/>
    <property type="match status" value="1"/>
</dbReference>
<sequence>MFFKNLKVHFIGIGGIGVSGLARFLKAQGAIVSGSDIAETSITKGLRSEGITINIPHDSGAINGKDLIIHSAIIKDSNIEIMESKRQNKKIFSRKDALLELLKERQVLSICAAHGKSSTSAILSAILPKAGAIIGAISKEFNSNVRVSKDKLLIFEADESDKSFLNSNPYKSIVLNAEAEHLESYGGDFNALKNAYLEFIKLAKVAVLNVGCPVVLELYKRLIKEMPYLDSKVSLDSNVALDSVESSENNNVIESRLTKIDTFNPKNDIKNIHYTLQDSKPYTAFSFRDFGEFKIFGIGEHNAQNAGIAILSALEFQNIESIRKNILNFKGIKKRFDILCDLDSKSPCIIDDYAHHPTEIRATLSAAKIYADLLFKEKVREFESLDSTESTFKKHLNKSQDSIKITAIFQPHKYSRLRDNLDAFCACFVGCDELVILPVWAAGEEKIDFDFAKLFKAYNPIFAVRVKRVDSKKGASLHLLDSNDKLIKILDFGIILGLGAGDITYQLRGEK</sequence>
<dbReference type="GO" id="GO:0005524">
    <property type="term" value="F:ATP binding"/>
    <property type="evidence" value="ECO:0007669"/>
    <property type="project" value="InterPro"/>
</dbReference>
<dbReference type="PANTHER" id="PTHR43445">
    <property type="entry name" value="UDP-N-ACETYLMURAMATE--L-ALANINE LIGASE-RELATED"/>
    <property type="match status" value="1"/>
</dbReference>
<reference evidence="3" key="3">
    <citation type="submission" date="2018-04" db="EMBL/GenBank/DDBJ databases">
        <authorList>
            <person name="Sheh A."/>
            <person name="Shen Z."/>
            <person name="Mannion A.J."/>
            <person name="Fox J.G."/>
        </authorList>
    </citation>
    <scope>NUCLEOTIDE SEQUENCE</scope>
    <source>
        <strain evidence="3">MIT 97-6194</strain>
    </source>
</reference>
<keyword evidence="3" id="KW-0436">Ligase</keyword>
<dbReference type="EMBL" id="JRMP02000006">
    <property type="protein sequence ID" value="TLD94569.1"/>
    <property type="molecule type" value="Genomic_DNA"/>
</dbReference>
<dbReference type="Pfam" id="PF01225">
    <property type="entry name" value="Mur_ligase"/>
    <property type="match status" value="1"/>
</dbReference>
<dbReference type="SUPFAM" id="SSF51984">
    <property type="entry name" value="MurCD N-terminal domain"/>
    <property type="match status" value="1"/>
</dbReference>
<name>A0A347VP45_9HELI</name>
<dbReference type="AlphaFoldDB" id="A0A347VP45"/>
<dbReference type="EMBL" id="QBIU01000002">
    <property type="protein sequence ID" value="MWV70719.1"/>
    <property type="molecule type" value="Genomic_DNA"/>
</dbReference>
<proteinExistence type="predicted"/>
<dbReference type="InterPro" id="IPR036565">
    <property type="entry name" value="Mur-like_cat_sf"/>
</dbReference>
<dbReference type="SUPFAM" id="SSF53244">
    <property type="entry name" value="MurD-like peptide ligases, peptide-binding domain"/>
    <property type="match status" value="1"/>
</dbReference>
<dbReference type="RefSeq" id="WP_034572670.1">
    <property type="nucleotide sequence ID" value="NZ_JRMP02000006.1"/>
</dbReference>
<dbReference type="Gene3D" id="3.90.190.20">
    <property type="entry name" value="Mur ligase, C-terminal domain"/>
    <property type="match status" value="1"/>
</dbReference>
<keyword evidence="4" id="KW-1185">Reference proteome</keyword>
<evidence type="ECO:0000259" key="1">
    <source>
        <dbReference type="Pfam" id="PF01225"/>
    </source>
</evidence>
<dbReference type="Gene3D" id="3.40.1190.10">
    <property type="entry name" value="Mur-like, catalytic domain"/>
    <property type="match status" value="1"/>
</dbReference>
<reference evidence="3 4" key="1">
    <citation type="journal article" date="2014" name="Genome Announc.">
        <title>Draft genome sequences of eight enterohepatic helicobacter species isolated from both laboratory and wild rodents.</title>
        <authorList>
            <person name="Sheh A."/>
            <person name="Shen Z."/>
            <person name="Fox J.G."/>
        </authorList>
    </citation>
    <scope>NUCLEOTIDE SEQUENCE [LARGE SCALE GENOMIC DNA]</scope>
    <source>
        <strain evidence="3 4">MIT 97-6194</strain>
    </source>
</reference>